<gene>
    <name evidence="5" type="ORF">URODEC1_LOCUS7874</name>
</gene>
<evidence type="ECO:0000259" key="3">
    <source>
        <dbReference type="PROSITE" id="PS50097"/>
    </source>
</evidence>
<accession>A0ABC8VXP6</accession>
<dbReference type="InterPro" id="IPR008974">
    <property type="entry name" value="TRAF-like"/>
</dbReference>
<reference evidence="5" key="1">
    <citation type="submission" date="2024-10" db="EMBL/GenBank/DDBJ databases">
        <authorList>
            <person name="Ryan C."/>
        </authorList>
    </citation>
    <scope>NUCLEOTIDE SEQUENCE [LARGE SCALE GENOMIC DNA]</scope>
</reference>
<dbReference type="PROSITE" id="PS50097">
    <property type="entry name" value="BTB"/>
    <property type="match status" value="1"/>
</dbReference>
<evidence type="ECO:0000259" key="4">
    <source>
        <dbReference type="PROSITE" id="PS50144"/>
    </source>
</evidence>
<dbReference type="InterPro" id="IPR045005">
    <property type="entry name" value="BPM1-6"/>
</dbReference>
<evidence type="ECO:0000256" key="2">
    <source>
        <dbReference type="ARBA" id="ARBA00010846"/>
    </source>
</evidence>
<evidence type="ECO:0000313" key="6">
    <source>
        <dbReference type="Proteomes" id="UP001497457"/>
    </source>
</evidence>
<dbReference type="Pfam" id="PF00651">
    <property type="entry name" value="BTB"/>
    <property type="match status" value="1"/>
</dbReference>
<dbReference type="InterPro" id="IPR002083">
    <property type="entry name" value="MATH/TRAF_dom"/>
</dbReference>
<dbReference type="Gene3D" id="2.60.210.10">
    <property type="entry name" value="Apoptosis, Tumor Necrosis Factor Receptor Associated Protein 2, Chain A"/>
    <property type="match status" value="1"/>
</dbReference>
<dbReference type="InterPro" id="IPR011333">
    <property type="entry name" value="SKP1/BTB/POZ_sf"/>
</dbReference>
<comment type="similarity">
    <text evidence="2">Belongs to the Tdpoz family.</text>
</comment>
<dbReference type="Gene3D" id="3.30.710.10">
    <property type="entry name" value="Potassium Channel Kv1.1, Chain A"/>
    <property type="match status" value="1"/>
</dbReference>
<dbReference type="EMBL" id="OZ075121">
    <property type="protein sequence ID" value="CAL4898712.1"/>
    <property type="molecule type" value="Genomic_DNA"/>
</dbReference>
<dbReference type="Gene3D" id="1.25.40.420">
    <property type="match status" value="1"/>
</dbReference>
<comment type="pathway">
    <text evidence="1">Protein modification; protein ubiquitination.</text>
</comment>
<dbReference type="Proteomes" id="UP001497457">
    <property type="component" value="Chromosome 11b"/>
</dbReference>
<feature type="domain" description="MATH" evidence="4">
    <location>
        <begin position="28"/>
        <end position="164"/>
    </location>
</feature>
<dbReference type="PROSITE" id="PS50144">
    <property type="entry name" value="MATH"/>
    <property type="match status" value="1"/>
</dbReference>
<evidence type="ECO:0000256" key="1">
    <source>
        <dbReference type="ARBA" id="ARBA00004906"/>
    </source>
</evidence>
<keyword evidence="6" id="KW-1185">Reference proteome</keyword>
<dbReference type="InterPro" id="IPR056423">
    <property type="entry name" value="BACK_BPM_SPOP"/>
</dbReference>
<evidence type="ECO:0000313" key="5">
    <source>
        <dbReference type="EMBL" id="CAL4898712.1"/>
    </source>
</evidence>
<name>A0ABC8VXP6_9POAL</name>
<proteinExistence type="inferred from homology"/>
<dbReference type="PANTHER" id="PTHR26379:SF355">
    <property type="entry name" value="BTB DOMAIN-CONTAINING PROTEIN"/>
    <property type="match status" value="1"/>
</dbReference>
<dbReference type="PANTHER" id="PTHR26379">
    <property type="entry name" value="BTB/POZ AND MATH DOMAIN-CONTAINING PROTEIN 1"/>
    <property type="match status" value="1"/>
</dbReference>
<dbReference type="InterPro" id="IPR000210">
    <property type="entry name" value="BTB/POZ_dom"/>
</dbReference>
<feature type="domain" description="BTB" evidence="3">
    <location>
        <begin position="211"/>
        <end position="281"/>
    </location>
</feature>
<dbReference type="SMART" id="SM00225">
    <property type="entry name" value="BTB"/>
    <property type="match status" value="1"/>
</dbReference>
<dbReference type="AlphaFoldDB" id="A0ABC8VXP6"/>
<dbReference type="SUPFAM" id="SSF54695">
    <property type="entry name" value="POZ domain"/>
    <property type="match status" value="1"/>
</dbReference>
<dbReference type="Pfam" id="PF24570">
    <property type="entry name" value="BACK_BPM_SPOP"/>
    <property type="match status" value="1"/>
</dbReference>
<dbReference type="Pfam" id="PF22486">
    <property type="entry name" value="MATH_2"/>
    <property type="match status" value="1"/>
</dbReference>
<protein>
    <submittedName>
        <fullName evidence="5">Uncharacterized protein</fullName>
    </submittedName>
</protein>
<organism evidence="5 6">
    <name type="scientific">Urochloa decumbens</name>
    <dbReference type="NCBI Taxonomy" id="240449"/>
    <lineage>
        <taxon>Eukaryota</taxon>
        <taxon>Viridiplantae</taxon>
        <taxon>Streptophyta</taxon>
        <taxon>Embryophyta</taxon>
        <taxon>Tracheophyta</taxon>
        <taxon>Spermatophyta</taxon>
        <taxon>Magnoliopsida</taxon>
        <taxon>Liliopsida</taxon>
        <taxon>Poales</taxon>
        <taxon>Poaceae</taxon>
        <taxon>PACMAD clade</taxon>
        <taxon>Panicoideae</taxon>
        <taxon>Panicodae</taxon>
        <taxon>Paniceae</taxon>
        <taxon>Melinidinae</taxon>
        <taxon>Urochloa</taxon>
    </lineage>
</organism>
<dbReference type="SUPFAM" id="SSF49599">
    <property type="entry name" value="TRAF domain-like"/>
    <property type="match status" value="1"/>
</dbReference>
<dbReference type="CDD" id="cd00121">
    <property type="entry name" value="MATH"/>
    <property type="match status" value="1"/>
</dbReference>
<sequence>MATTAPLLSAAARRCSRSASAVVRRHVIDSHNLTLDGCAAFREMPRATFSSSEAFEAVGHRWRIRWYPNGEEEIGWLARDGYTSLFLELDNDDRTTDPVDFRFSLLDHAGCPSRATVWLRHVFSSDDRGSDRWKCQGFHYFMKWTDLEKSGCLKDDRFIVRCDISSVKWMEADEIADAGDGTAAPVAQRVVVPPSNLHAHLSDLLWKKQGVDVAIDVAGETFEAHGWLLKARAPVLEAELLAATKEKEKAPGGGARRRMEIEGMEAKVFKAMLHFVYTDRLPEMGERETVAMAQGLLAAAHRYKIEKLKLMCEEMLCKRINVNTVATIMVVAEEHGCHNLKAACLEFIGRPGNAKAVMASEGFEKVKASCLPLMMELVVMKKLA</sequence>